<dbReference type="InterPro" id="IPR008920">
    <property type="entry name" value="TF_FadR/GntR_C"/>
</dbReference>
<dbReference type="GO" id="GO:0003677">
    <property type="term" value="F:DNA binding"/>
    <property type="evidence" value="ECO:0007669"/>
    <property type="project" value="UniProtKB-KW"/>
</dbReference>
<sequence length="241" mass="27490">MTAHTIIFSPIEQSTRSEQVVERLENAIISGLLKHNEQLPNETDLARLMGVSPITVRDALNTLRGKGLIDTRRGRNGGSFVCELSIERIFKQHPLHQASHEYLADLGEFHCAILGHSAVLAVQRATEQDWMKLNDLIGLFTQADTAELRVQMDMRCLLSLCSLSQSARLANQELAIQAEWAPLISRLYQDSLFHINIVEQYHILIDILKHRDIIRSEQQMKHLISIGIDQMLRYKLSMEDE</sequence>
<dbReference type="InterPro" id="IPR011711">
    <property type="entry name" value="GntR_C"/>
</dbReference>
<dbReference type="AlphaFoldDB" id="A0A1E7R4W0"/>
<dbReference type="OrthoDB" id="9784718at2"/>
<accession>A0A1E7R4W0</accession>
<name>A0A1E7R4W0_9GAMM</name>
<dbReference type="Gene3D" id="1.20.120.530">
    <property type="entry name" value="GntR ligand-binding domain-like"/>
    <property type="match status" value="1"/>
</dbReference>
<keyword evidence="2" id="KW-0238">DNA-binding</keyword>
<dbReference type="Gene3D" id="1.10.10.10">
    <property type="entry name" value="Winged helix-like DNA-binding domain superfamily/Winged helix DNA-binding domain"/>
    <property type="match status" value="1"/>
</dbReference>
<evidence type="ECO:0000313" key="6">
    <source>
        <dbReference type="Proteomes" id="UP000185895"/>
    </source>
</evidence>
<dbReference type="STRING" id="1262585.BJI46_03240"/>
<evidence type="ECO:0000256" key="2">
    <source>
        <dbReference type="ARBA" id="ARBA00023125"/>
    </source>
</evidence>
<dbReference type="InterPro" id="IPR000524">
    <property type="entry name" value="Tscrpt_reg_HTH_GntR"/>
</dbReference>
<dbReference type="PANTHER" id="PTHR43537">
    <property type="entry name" value="TRANSCRIPTIONAL REGULATOR, GNTR FAMILY"/>
    <property type="match status" value="1"/>
</dbReference>
<evidence type="ECO:0000259" key="4">
    <source>
        <dbReference type="PROSITE" id="PS50949"/>
    </source>
</evidence>
<dbReference type="PRINTS" id="PR00035">
    <property type="entry name" value="HTHGNTR"/>
</dbReference>
<comment type="caution">
    <text evidence="5">The sequence shown here is derived from an EMBL/GenBank/DDBJ whole genome shotgun (WGS) entry which is preliminary data.</text>
</comment>
<dbReference type="PROSITE" id="PS50949">
    <property type="entry name" value="HTH_GNTR"/>
    <property type="match status" value="1"/>
</dbReference>
<dbReference type="SMART" id="SM00345">
    <property type="entry name" value="HTH_GNTR"/>
    <property type="match status" value="1"/>
</dbReference>
<evidence type="ECO:0000256" key="3">
    <source>
        <dbReference type="ARBA" id="ARBA00023163"/>
    </source>
</evidence>
<dbReference type="InterPro" id="IPR036388">
    <property type="entry name" value="WH-like_DNA-bd_sf"/>
</dbReference>
<dbReference type="EMBL" id="MKKK01000034">
    <property type="protein sequence ID" value="OEY94370.1"/>
    <property type="molecule type" value="Genomic_DNA"/>
</dbReference>
<reference evidence="5 6" key="1">
    <citation type="submission" date="2016-09" db="EMBL/GenBank/DDBJ databases">
        <authorList>
            <person name="Capua I."/>
            <person name="De Benedictis P."/>
            <person name="Joannis T."/>
            <person name="Lombin L.H."/>
            <person name="Cattoli G."/>
        </authorList>
    </citation>
    <scope>NUCLEOTIDE SEQUENCE [LARGE SCALE GENOMIC DNA]</scope>
    <source>
        <strain evidence="5 6">ANC 4671</strain>
    </source>
</reference>
<gene>
    <name evidence="5" type="ORF">BJI46_03240</name>
</gene>
<dbReference type="Proteomes" id="UP000185895">
    <property type="component" value="Unassembled WGS sequence"/>
</dbReference>
<dbReference type="GO" id="GO:0003700">
    <property type="term" value="F:DNA-binding transcription factor activity"/>
    <property type="evidence" value="ECO:0007669"/>
    <property type="project" value="InterPro"/>
</dbReference>
<feature type="domain" description="HTH gntR-type" evidence="4">
    <location>
        <begin position="14"/>
        <end position="84"/>
    </location>
</feature>
<dbReference type="Pfam" id="PF00392">
    <property type="entry name" value="GntR"/>
    <property type="match status" value="1"/>
</dbReference>
<dbReference type="CDD" id="cd07377">
    <property type="entry name" value="WHTH_GntR"/>
    <property type="match status" value="1"/>
</dbReference>
<proteinExistence type="predicted"/>
<dbReference type="PANTHER" id="PTHR43537:SF5">
    <property type="entry name" value="UXU OPERON TRANSCRIPTIONAL REGULATOR"/>
    <property type="match status" value="1"/>
</dbReference>
<dbReference type="InterPro" id="IPR036390">
    <property type="entry name" value="WH_DNA-bd_sf"/>
</dbReference>
<evidence type="ECO:0000313" key="5">
    <source>
        <dbReference type="EMBL" id="OEY94370.1"/>
    </source>
</evidence>
<keyword evidence="3" id="KW-0804">Transcription</keyword>
<keyword evidence="6" id="KW-1185">Reference proteome</keyword>
<organism evidence="5 6">
    <name type="scientific">Acinetobacter qingfengensis</name>
    <dbReference type="NCBI Taxonomy" id="1262585"/>
    <lineage>
        <taxon>Bacteria</taxon>
        <taxon>Pseudomonadati</taxon>
        <taxon>Pseudomonadota</taxon>
        <taxon>Gammaproteobacteria</taxon>
        <taxon>Moraxellales</taxon>
        <taxon>Moraxellaceae</taxon>
        <taxon>Acinetobacter</taxon>
    </lineage>
</organism>
<evidence type="ECO:0000256" key="1">
    <source>
        <dbReference type="ARBA" id="ARBA00023015"/>
    </source>
</evidence>
<dbReference type="SUPFAM" id="SSF46785">
    <property type="entry name" value="Winged helix' DNA-binding domain"/>
    <property type="match status" value="1"/>
</dbReference>
<protein>
    <submittedName>
        <fullName evidence="5">GntR family transcriptional regulator</fullName>
    </submittedName>
</protein>
<dbReference type="RefSeq" id="WP_070070177.1">
    <property type="nucleotide sequence ID" value="NZ_MKKK01000034.1"/>
</dbReference>
<keyword evidence="1" id="KW-0805">Transcription regulation</keyword>
<dbReference type="Pfam" id="PF07729">
    <property type="entry name" value="FCD"/>
    <property type="match status" value="1"/>
</dbReference>